<keyword evidence="1" id="KW-0732">Signal</keyword>
<dbReference type="KEGG" id="mrs:Murru_2581"/>
<dbReference type="InterPro" id="IPR045391">
    <property type="entry name" value="DUF6520"/>
</dbReference>
<evidence type="ECO:0000256" key="1">
    <source>
        <dbReference type="SAM" id="SignalP"/>
    </source>
</evidence>
<sequence length="82" mass="8982">MKNNLLKIVLPAFAILLAVGLAFATEDKVVVMDAYYNIPGTENWEQTTVEDACYDGGSNACLHLGQQLYSAPRFDSTELSKP</sequence>
<dbReference type="AlphaFoldDB" id="G2PQB1"/>
<dbReference type="STRING" id="886377.Murru_2581"/>
<proteinExistence type="predicted"/>
<feature type="signal peptide" evidence="1">
    <location>
        <begin position="1"/>
        <end position="24"/>
    </location>
</feature>
<feature type="chain" id="PRO_5003434819" description="Secreted protein" evidence="1">
    <location>
        <begin position="25"/>
        <end position="82"/>
    </location>
</feature>
<reference evidence="2 3" key="2">
    <citation type="journal article" date="2012" name="Stand. Genomic Sci.">
        <title>Complete genome sequence of the facultatively anaerobic, appendaged bacterium Muricauda ruestringensis type strain (B1(T)).</title>
        <authorList>
            <person name="Huntemann M."/>
            <person name="Teshima H."/>
            <person name="Lapidus A."/>
            <person name="Nolan M."/>
            <person name="Lucas S."/>
            <person name="Hammon N."/>
            <person name="Deshpande S."/>
            <person name="Cheng J.F."/>
            <person name="Tapia R."/>
            <person name="Goodwin L.A."/>
            <person name="Pitluck S."/>
            <person name="Liolios K."/>
            <person name="Pagani I."/>
            <person name="Ivanova N."/>
            <person name="Mavromatis K."/>
            <person name="Mikhailova N."/>
            <person name="Pati A."/>
            <person name="Chen A."/>
            <person name="Palaniappan K."/>
            <person name="Land M."/>
            <person name="Hauser L."/>
            <person name="Pan C."/>
            <person name="Brambilla E.M."/>
            <person name="Rohde M."/>
            <person name="Spring S."/>
            <person name="Goker M."/>
            <person name="Detter J.C."/>
            <person name="Bristow J."/>
            <person name="Eisen J.A."/>
            <person name="Markowitz V."/>
            <person name="Hugenholtz P."/>
            <person name="Kyrpides N.C."/>
            <person name="Klenk H.P."/>
            <person name="Woyke T."/>
        </authorList>
    </citation>
    <scope>NUCLEOTIDE SEQUENCE [LARGE SCALE GENOMIC DNA]</scope>
    <source>
        <strain evidence="3">DSM 13258 / LMG 19739 / B1</strain>
    </source>
</reference>
<dbReference type="HOGENOM" id="CLU_2554564_0_0_10"/>
<evidence type="ECO:0000313" key="2">
    <source>
        <dbReference type="EMBL" id="AEM71617.1"/>
    </source>
</evidence>
<dbReference type="OrthoDB" id="1179119at2"/>
<dbReference type="Proteomes" id="UP000008908">
    <property type="component" value="Chromosome"/>
</dbReference>
<accession>G2PQB1</accession>
<evidence type="ECO:0008006" key="4">
    <source>
        <dbReference type="Google" id="ProtNLM"/>
    </source>
</evidence>
<organism evidence="2 3">
    <name type="scientific">Allomuricauda ruestringensis (strain DSM 13258 / CIP 107369 / LMG 19739 / B1)</name>
    <name type="common">Muricauda ruestringensis</name>
    <dbReference type="NCBI Taxonomy" id="886377"/>
    <lineage>
        <taxon>Bacteria</taxon>
        <taxon>Pseudomonadati</taxon>
        <taxon>Bacteroidota</taxon>
        <taxon>Flavobacteriia</taxon>
        <taxon>Flavobacteriales</taxon>
        <taxon>Flavobacteriaceae</taxon>
        <taxon>Flagellimonas</taxon>
    </lineage>
</organism>
<keyword evidence="3" id="KW-1185">Reference proteome</keyword>
<protein>
    <recommendedName>
        <fullName evidence="4">Secreted protein</fullName>
    </recommendedName>
</protein>
<dbReference type="RefSeq" id="WP_014033898.1">
    <property type="nucleotide sequence ID" value="NC_015945.1"/>
</dbReference>
<name>G2PQB1_ALLRU</name>
<dbReference type="Pfam" id="PF20130">
    <property type="entry name" value="DUF6520"/>
    <property type="match status" value="1"/>
</dbReference>
<reference evidence="3" key="1">
    <citation type="submission" date="2011-08" db="EMBL/GenBank/DDBJ databases">
        <title>The complete genome of Muricauda ruestringensis DSM 13258.</title>
        <authorList>
            <person name="Lucas S."/>
            <person name="Han J."/>
            <person name="Lapidus A."/>
            <person name="Bruce D."/>
            <person name="Goodwin L."/>
            <person name="Pitluck S."/>
            <person name="Peters L."/>
            <person name="Kyrpides N."/>
            <person name="Mavromatis K."/>
            <person name="Ivanova N."/>
            <person name="Ovchinnikova G."/>
            <person name="Teshima H."/>
            <person name="Detter J.C."/>
            <person name="Tapia R."/>
            <person name="Han C."/>
            <person name="Land M."/>
            <person name="Hauser L."/>
            <person name="Markowitz V."/>
            <person name="Cheng J.-F."/>
            <person name="Hugenholtz P."/>
            <person name="Woyke T."/>
            <person name="Wu D."/>
            <person name="Spring S."/>
            <person name="Schroeder M."/>
            <person name="Brambilla E."/>
            <person name="Klenk H.-P."/>
            <person name="Eisen J.A."/>
        </authorList>
    </citation>
    <scope>NUCLEOTIDE SEQUENCE [LARGE SCALE GENOMIC DNA]</scope>
    <source>
        <strain evidence="3">DSM 13258 / LMG 19739 / B1</strain>
    </source>
</reference>
<gene>
    <name evidence="2" type="ordered locus">Murru_2581</name>
</gene>
<dbReference type="EMBL" id="CP002999">
    <property type="protein sequence ID" value="AEM71617.1"/>
    <property type="molecule type" value="Genomic_DNA"/>
</dbReference>
<evidence type="ECO:0000313" key="3">
    <source>
        <dbReference type="Proteomes" id="UP000008908"/>
    </source>
</evidence>